<reference evidence="1 2" key="1">
    <citation type="submission" date="2020-08" db="EMBL/GenBank/DDBJ databases">
        <title>Genomic Encyclopedia of Type Strains, Phase IV (KMG-IV): sequencing the most valuable type-strain genomes for metagenomic binning, comparative biology and taxonomic classification.</title>
        <authorList>
            <person name="Goeker M."/>
        </authorList>
    </citation>
    <scope>NUCLEOTIDE SEQUENCE [LARGE SCALE GENOMIC DNA]</scope>
    <source>
        <strain evidence="1 2">DSM 26438</strain>
    </source>
</reference>
<name>A0A7W6C1R4_9HYPH</name>
<dbReference type="Pfam" id="PF13578">
    <property type="entry name" value="Methyltransf_24"/>
    <property type="match status" value="1"/>
</dbReference>
<organism evidence="1 2">
    <name type="scientific">Rhizobium skierniewicense</name>
    <dbReference type="NCBI Taxonomy" id="984260"/>
    <lineage>
        <taxon>Bacteria</taxon>
        <taxon>Pseudomonadati</taxon>
        <taxon>Pseudomonadota</taxon>
        <taxon>Alphaproteobacteria</taxon>
        <taxon>Hyphomicrobiales</taxon>
        <taxon>Rhizobiaceae</taxon>
        <taxon>Rhizobium/Agrobacterium group</taxon>
        <taxon>Rhizobium</taxon>
    </lineage>
</organism>
<dbReference type="Gene3D" id="3.40.50.150">
    <property type="entry name" value="Vaccinia Virus protein VP39"/>
    <property type="match status" value="1"/>
</dbReference>
<dbReference type="Proteomes" id="UP000565286">
    <property type="component" value="Unassembled WGS sequence"/>
</dbReference>
<accession>A0A7W6C1R4</accession>
<dbReference type="PANTHER" id="PTHR37909:SF1">
    <property type="entry name" value="S-ADENOSYL-L-METHIONINE-DEPENDENT METHYLTRANSFERASES SUPERFAMILY PROTEIN"/>
    <property type="match status" value="1"/>
</dbReference>
<gene>
    <name evidence="1" type="ORF">GGQ73_000110</name>
</gene>
<proteinExistence type="predicted"/>
<dbReference type="RefSeq" id="WP_183893115.1">
    <property type="nucleotide sequence ID" value="NZ_JACIDV010000001.1"/>
</dbReference>
<dbReference type="PANTHER" id="PTHR37909">
    <property type="entry name" value="S-ADENOSYL-L-METHIONINE-DEPENDENT METHYLTRANSFERASES SUPERFAMILY PROTEIN"/>
    <property type="match status" value="1"/>
</dbReference>
<dbReference type="InterPro" id="IPR029063">
    <property type="entry name" value="SAM-dependent_MTases_sf"/>
</dbReference>
<comment type="caution">
    <text evidence="1">The sequence shown here is derived from an EMBL/GenBank/DDBJ whole genome shotgun (WGS) entry which is preliminary data.</text>
</comment>
<protein>
    <recommendedName>
        <fullName evidence="3">Class I SAM-dependent methyltransferase</fullName>
    </recommendedName>
</protein>
<dbReference type="AlphaFoldDB" id="A0A7W6C1R4"/>
<evidence type="ECO:0008006" key="3">
    <source>
        <dbReference type="Google" id="ProtNLM"/>
    </source>
</evidence>
<dbReference type="SUPFAM" id="SSF53335">
    <property type="entry name" value="S-adenosyl-L-methionine-dependent methyltransferases"/>
    <property type="match status" value="1"/>
</dbReference>
<evidence type="ECO:0000313" key="1">
    <source>
        <dbReference type="EMBL" id="MBB3944187.1"/>
    </source>
</evidence>
<evidence type="ECO:0000313" key="2">
    <source>
        <dbReference type="Proteomes" id="UP000565286"/>
    </source>
</evidence>
<sequence>MTAERDRITSMIHSEDPFQGYTPQYDEDLQGWNSDSLAFDRAFERSAPKTIIDVGVWKGGSTLALARRLREQAVDGVVIAVDTFLGSSEHWIPHQFGDFRKDLRIRHGSPQLYWQFLSNVAHAGMQDYILPLQQTSSNAAEIMSELSITVDLIHIDGGHDEKSVTDDLERYWPILRPHGTMVIDDYCDEWPSVVAAVDKFATSRQCPVETINPKSIIIKTK</sequence>
<dbReference type="EMBL" id="JACIDV010000001">
    <property type="protein sequence ID" value="MBB3944187.1"/>
    <property type="molecule type" value="Genomic_DNA"/>
</dbReference>
<keyword evidence="2" id="KW-1185">Reference proteome</keyword>